<comment type="caution">
    <text evidence="5">The sequence shown here is derived from an EMBL/GenBank/DDBJ whole genome shotgun (WGS) entry which is preliminary data.</text>
</comment>
<dbReference type="PANTHER" id="PTHR46260:SF3">
    <property type="entry name" value="RING-TYPE DOMAIN-CONTAINING PROTEIN"/>
    <property type="match status" value="1"/>
</dbReference>
<evidence type="ECO:0000256" key="1">
    <source>
        <dbReference type="ARBA" id="ARBA00022441"/>
    </source>
</evidence>
<dbReference type="OMA" id="FIENTIC"/>
<reference evidence="5" key="1">
    <citation type="submission" date="2021-01" db="EMBL/GenBank/DDBJ databases">
        <authorList>
            <consortium name="Genoscope - CEA"/>
            <person name="William W."/>
        </authorList>
    </citation>
    <scope>NUCLEOTIDE SEQUENCE</scope>
</reference>
<dbReference type="PANTHER" id="PTHR46260">
    <property type="entry name" value="RING-TYPE DOMAIN-CONTAINING PROTEIN"/>
    <property type="match status" value="1"/>
</dbReference>
<keyword evidence="3" id="KW-0175">Coiled coil</keyword>
<evidence type="ECO:0000256" key="2">
    <source>
        <dbReference type="ARBA" id="ARBA00022737"/>
    </source>
</evidence>
<evidence type="ECO:0000313" key="6">
    <source>
        <dbReference type="Proteomes" id="UP000688137"/>
    </source>
</evidence>
<dbReference type="Pfam" id="PF24981">
    <property type="entry name" value="Beta-prop_ATRN-LZTR1"/>
    <property type="match status" value="1"/>
</dbReference>
<dbReference type="SMART" id="SM00612">
    <property type="entry name" value="Kelch"/>
    <property type="match status" value="2"/>
</dbReference>
<organism evidence="5 6">
    <name type="scientific">Paramecium primaurelia</name>
    <dbReference type="NCBI Taxonomy" id="5886"/>
    <lineage>
        <taxon>Eukaryota</taxon>
        <taxon>Sar</taxon>
        <taxon>Alveolata</taxon>
        <taxon>Ciliophora</taxon>
        <taxon>Intramacronucleata</taxon>
        <taxon>Oligohymenophorea</taxon>
        <taxon>Peniculida</taxon>
        <taxon>Parameciidae</taxon>
        <taxon>Paramecium</taxon>
    </lineage>
</organism>
<proteinExistence type="predicted"/>
<dbReference type="AlphaFoldDB" id="A0A8S1MT33"/>
<dbReference type="InterPro" id="IPR006652">
    <property type="entry name" value="Kelch_1"/>
</dbReference>
<keyword evidence="6" id="KW-1185">Reference proteome</keyword>
<name>A0A8S1MT33_PARPR</name>
<dbReference type="Proteomes" id="UP000688137">
    <property type="component" value="Unassembled WGS sequence"/>
</dbReference>
<evidence type="ECO:0000313" key="5">
    <source>
        <dbReference type="EMBL" id="CAD8084217.1"/>
    </source>
</evidence>
<gene>
    <name evidence="5" type="ORF">PPRIM_AZ9-3.1.T0710235</name>
</gene>
<protein>
    <recommendedName>
        <fullName evidence="4">Attractin/MKLN-like beta-propeller domain-containing protein</fullName>
    </recommendedName>
</protein>
<evidence type="ECO:0000256" key="3">
    <source>
        <dbReference type="SAM" id="Coils"/>
    </source>
</evidence>
<feature type="coiled-coil region" evidence="3">
    <location>
        <begin position="5"/>
        <end position="32"/>
    </location>
</feature>
<feature type="domain" description="Attractin/MKLN-like beta-propeller" evidence="4">
    <location>
        <begin position="211"/>
        <end position="465"/>
    </location>
</feature>
<dbReference type="EMBL" id="CAJJDM010000074">
    <property type="protein sequence ID" value="CAD8084217.1"/>
    <property type="molecule type" value="Genomic_DNA"/>
</dbReference>
<keyword evidence="1" id="KW-0880">Kelch repeat</keyword>
<keyword evidence="2" id="KW-0677">Repeat</keyword>
<evidence type="ECO:0000259" key="4">
    <source>
        <dbReference type="Pfam" id="PF24981"/>
    </source>
</evidence>
<sequence>MNINQEAVKAHISQLLTQIRQLKEKIQNLEIPELGNQASYNKNTDLIEGSKQQLHHIITQYFKDIQNIYIYLSRFYPTTALKCIELFYIQKEYMKQEIESIFAQLSEYKKKMNDKQFSQFDYEEFQAANYPAKKDEIQQECMQIQTESYPNHTSECMPNIKVQNRITESLYFGLNQYASVYWPSKKGKAESLFINKPNFFIENTICIPYAQDNKLYAYDYASQKIFQTDLNEQIPDHSSFLNLPNGNLFISGGVNAQGQILGECRFIDISKGTVLKLPDMLVKRVGHTLVYIQPNTFWSEAPKGYIYAIGGKTHNNFRTKLCERFNIENQQWEEIEKLNDARSRSSCAYSEEQHGIFVFFGTSSQQLNVVSAERYDLLSKKWERLIINNQLEGFDVSWGNAICINEDQILIFGGLKDSQYFENNLYFSKKILVYNIQNESITVNDSQLPVDLLPLTSIIHDNKVYSVGKYMSCVQLPPHQSLGEGAFLVELGEVNSIICFFG</sequence>
<dbReference type="InterPro" id="IPR051746">
    <property type="entry name" value="Kelch_domain_containing_8"/>
</dbReference>
<dbReference type="InterPro" id="IPR056737">
    <property type="entry name" value="Beta-prop_ATRN-MKLN-like"/>
</dbReference>
<accession>A0A8S1MT33</accession>